<feature type="domain" description="PKD" evidence="2">
    <location>
        <begin position="178"/>
        <end position="228"/>
    </location>
</feature>
<comment type="caution">
    <text evidence="3">The sequence shown here is derived from an EMBL/GenBank/DDBJ whole genome shotgun (WGS) entry which is preliminary data.</text>
</comment>
<keyword evidence="4" id="KW-1185">Reference proteome</keyword>
<evidence type="ECO:0000313" key="4">
    <source>
        <dbReference type="Proteomes" id="UP000537326"/>
    </source>
</evidence>
<evidence type="ECO:0000256" key="1">
    <source>
        <dbReference type="SAM" id="MobiDB-lite"/>
    </source>
</evidence>
<dbReference type="CDD" id="cd00146">
    <property type="entry name" value="PKD"/>
    <property type="match status" value="1"/>
</dbReference>
<accession>A0A7Z0C4Q3</accession>
<feature type="region of interest" description="Disordered" evidence="1">
    <location>
        <begin position="35"/>
        <end position="55"/>
    </location>
</feature>
<evidence type="ECO:0000313" key="3">
    <source>
        <dbReference type="EMBL" id="NYI11527.1"/>
    </source>
</evidence>
<organism evidence="3 4">
    <name type="scientific">Nocardioides marinus</name>
    <dbReference type="NCBI Taxonomy" id="374514"/>
    <lineage>
        <taxon>Bacteria</taxon>
        <taxon>Bacillati</taxon>
        <taxon>Actinomycetota</taxon>
        <taxon>Actinomycetes</taxon>
        <taxon>Propionibacteriales</taxon>
        <taxon>Nocardioidaceae</taxon>
        <taxon>Nocardioides</taxon>
    </lineage>
</organism>
<gene>
    <name evidence="3" type="ORF">BKA05_003042</name>
</gene>
<feature type="compositionally biased region" description="Polar residues" evidence="1">
    <location>
        <begin position="41"/>
        <end position="55"/>
    </location>
</feature>
<dbReference type="AlphaFoldDB" id="A0A7Z0C4Q3"/>
<sequence>MSSILLGLILMANVHSLDEPEVTAGTNALHAQVDQVKPGDSTGSTNGTSANPGVTYSQTPACSRGDGAGPSVFFGCGDRVECGNDGTLYWVWQHDPDGTTRNLGSSCAEPGTSTDPQLLTPGRILEAFEHIPLPESPLEVQPPGGVTLVNFDTILHTDAQPFTETVQLLNRQITFDIEPAQFTWTLGDGSTLSTTDPGRAWRAGLPMSEYVSHRYAKAGTVQLQLTTTWSARWRLPNGPWRPVDGTVDITSPPQPLEVTTARPQLVSYD</sequence>
<dbReference type="Gene3D" id="2.60.40.10">
    <property type="entry name" value="Immunoglobulins"/>
    <property type="match status" value="1"/>
</dbReference>
<dbReference type="Proteomes" id="UP000537326">
    <property type="component" value="Unassembled WGS sequence"/>
</dbReference>
<name>A0A7Z0C4Q3_9ACTN</name>
<proteinExistence type="predicted"/>
<dbReference type="InterPro" id="IPR013783">
    <property type="entry name" value="Ig-like_fold"/>
</dbReference>
<protein>
    <recommendedName>
        <fullName evidence="2">PKD domain-containing protein</fullName>
    </recommendedName>
</protein>
<dbReference type="EMBL" id="JACBZI010000001">
    <property type="protein sequence ID" value="NYI11527.1"/>
    <property type="molecule type" value="Genomic_DNA"/>
</dbReference>
<evidence type="ECO:0000259" key="2">
    <source>
        <dbReference type="PROSITE" id="PS50093"/>
    </source>
</evidence>
<dbReference type="RefSeq" id="WP_179532209.1">
    <property type="nucleotide sequence ID" value="NZ_BAAAPP010000006.1"/>
</dbReference>
<dbReference type="GO" id="GO:0005975">
    <property type="term" value="P:carbohydrate metabolic process"/>
    <property type="evidence" value="ECO:0007669"/>
    <property type="project" value="UniProtKB-ARBA"/>
</dbReference>
<reference evidence="3 4" key="1">
    <citation type="submission" date="2020-07" db="EMBL/GenBank/DDBJ databases">
        <title>Sequencing the genomes of 1000 actinobacteria strains.</title>
        <authorList>
            <person name="Klenk H.-P."/>
        </authorList>
    </citation>
    <scope>NUCLEOTIDE SEQUENCE [LARGE SCALE GENOMIC DNA]</scope>
    <source>
        <strain evidence="3 4">DSM 18248</strain>
    </source>
</reference>
<dbReference type="PROSITE" id="PS50093">
    <property type="entry name" value="PKD"/>
    <property type="match status" value="1"/>
</dbReference>
<dbReference type="InterPro" id="IPR000601">
    <property type="entry name" value="PKD_dom"/>
</dbReference>